<keyword evidence="1" id="KW-0175">Coiled coil</keyword>
<proteinExistence type="predicted"/>
<gene>
    <name evidence="2" type="ORF">FHS09_003971</name>
</gene>
<evidence type="ECO:0000313" key="3">
    <source>
        <dbReference type="Proteomes" id="UP000535937"/>
    </source>
</evidence>
<comment type="caution">
    <text evidence="2">The sequence shown here is derived from an EMBL/GenBank/DDBJ whole genome shotgun (WGS) entry which is preliminary data.</text>
</comment>
<dbReference type="EMBL" id="JACHWZ010000024">
    <property type="protein sequence ID" value="MBB3063119.1"/>
    <property type="molecule type" value="Genomic_DNA"/>
</dbReference>
<dbReference type="RefSeq" id="WP_246395149.1">
    <property type="nucleotide sequence ID" value="NZ_JACHWZ010000024.1"/>
</dbReference>
<name>A0A7W4ZC65_9GAMM</name>
<feature type="coiled-coil region" evidence="1">
    <location>
        <begin position="83"/>
        <end position="110"/>
    </location>
</feature>
<evidence type="ECO:0000256" key="1">
    <source>
        <dbReference type="SAM" id="Coils"/>
    </source>
</evidence>
<organism evidence="2 3">
    <name type="scientific">Microbulbifer rhizosphaerae</name>
    <dbReference type="NCBI Taxonomy" id="1562603"/>
    <lineage>
        <taxon>Bacteria</taxon>
        <taxon>Pseudomonadati</taxon>
        <taxon>Pseudomonadota</taxon>
        <taxon>Gammaproteobacteria</taxon>
        <taxon>Cellvibrionales</taxon>
        <taxon>Microbulbiferaceae</taxon>
        <taxon>Microbulbifer</taxon>
    </lineage>
</organism>
<accession>A0A7W4ZC65</accession>
<protein>
    <submittedName>
        <fullName evidence="2">Uncharacterized protein</fullName>
    </submittedName>
</protein>
<dbReference type="Proteomes" id="UP000535937">
    <property type="component" value="Unassembled WGS sequence"/>
</dbReference>
<reference evidence="2 3" key="1">
    <citation type="submission" date="2020-08" db="EMBL/GenBank/DDBJ databases">
        <title>Genomic Encyclopedia of Type Strains, Phase III (KMG-III): the genomes of soil and plant-associated and newly described type strains.</title>
        <authorList>
            <person name="Whitman W."/>
        </authorList>
    </citation>
    <scope>NUCLEOTIDE SEQUENCE [LARGE SCALE GENOMIC DNA]</scope>
    <source>
        <strain evidence="2 3">CECT 8799</strain>
    </source>
</reference>
<evidence type="ECO:0000313" key="2">
    <source>
        <dbReference type="EMBL" id="MBB3063119.1"/>
    </source>
</evidence>
<keyword evidence="3" id="KW-1185">Reference proteome</keyword>
<dbReference type="AlphaFoldDB" id="A0A7W4ZC65"/>
<sequence>MEAEREINESGEPSTDEERELFSARIRKLVKLNALGMMASHRSTVGARQNEMIRSLEDRTEPENEFDRVVPGRAATISRIRETAAKVHQLQELKEELEGYRRDLSTVHARSLISSSSVGNINDMYNTIADSASSYNSVEIRNYLRRTARYVFGARRSGDELRMFAWGISRYLKDWRQQQINGIKLSLSKLYEAYPFFSELDAEDFEEGEYDNDETLESEVRNAYQEIIEDIDDAIVDIGSEDIHPFDLPEAITATKNSLPSGLHTEFDEVISDHEMTEFWWTLGLTFAQVALVFIPVVGPALAAGVGLLDLAMQTEEVLDQMTMSDAATNPEAELLGVGGPGTLDWAMLAVTAILTAADLGMVAREFRAARGAMALDALRLGEGQMDEITSLIDDLMLDPTDVGRLGTINDETLGMFQRRPELLSALSENPVAARLLKHCASPCWPENLEEWVIDYLDDLMSDLNARGLALEDIGTSPEALRGRLAAVEDDAGYTRIFNELEDGLDTAEHIAGETRRGGALYDESGLGSAVDEGLDETIGARMVTVEGAHDVGVSAGRSHAVEALGLQEANWVNPFEFRRSRFGQGFDDVLQDASGNLWIVEYKGGTAGLSSGQMSPGWVRSRIARYRAQGGELGMEWARRLEDALDSGRLRGIALSTPIEGRTAGQTVELGRWIY</sequence>